<organism evidence="10 11">
    <name type="scientific">Larinioides sclopetarius</name>
    <dbReference type="NCBI Taxonomy" id="280406"/>
    <lineage>
        <taxon>Eukaryota</taxon>
        <taxon>Metazoa</taxon>
        <taxon>Ecdysozoa</taxon>
        <taxon>Arthropoda</taxon>
        <taxon>Chelicerata</taxon>
        <taxon>Arachnida</taxon>
        <taxon>Araneae</taxon>
        <taxon>Araneomorphae</taxon>
        <taxon>Entelegynae</taxon>
        <taxon>Araneoidea</taxon>
        <taxon>Araneidae</taxon>
        <taxon>Larinioides</taxon>
    </lineage>
</organism>
<feature type="transmembrane region" description="Helical" evidence="8">
    <location>
        <begin position="111"/>
        <end position="130"/>
    </location>
</feature>
<comment type="caution">
    <text evidence="10">The sequence shown here is derived from an EMBL/GenBank/DDBJ whole genome shotgun (WGS) entry which is preliminary data.</text>
</comment>
<evidence type="ECO:0000256" key="4">
    <source>
        <dbReference type="ARBA" id="ARBA00022729"/>
    </source>
</evidence>
<dbReference type="GO" id="GO:0016020">
    <property type="term" value="C:membrane"/>
    <property type="evidence" value="ECO:0007669"/>
    <property type="project" value="UniProtKB-SubCell"/>
</dbReference>
<evidence type="ECO:0000313" key="10">
    <source>
        <dbReference type="EMBL" id="CAL1262245.1"/>
    </source>
</evidence>
<evidence type="ECO:0000313" key="11">
    <source>
        <dbReference type="Proteomes" id="UP001497382"/>
    </source>
</evidence>
<evidence type="ECO:0000259" key="9">
    <source>
        <dbReference type="Pfam" id="PF05154"/>
    </source>
</evidence>
<protein>
    <recommendedName>
        <fullName evidence="9">TM2 domain-containing protein</fullName>
    </recommendedName>
</protein>
<dbReference type="Pfam" id="PF05154">
    <property type="entry name" value="TM2"/>
    <property type="match status" value="1"/>
</dbReference>
<feature type="transmembrane region" description="Helical" evidence="8">
    <location>
        <begin position="201"/>
        <end position="222"/>
    </location>
</feature>
<dbReference type="AlphaFoldDB" id="A0AAV1YTF1"/>
<evidence type="ECO:0000256" key="3">
    <source>
        <dbReference type="ARBA" id="ARBA00022692"/>
    </source>
</evidence>
<gene>
    <name evidence="10" type="ORF">LARSCL_LOCUS885</name>
</gene>
<feature type="transmembrane region" description="Helical" evidence="8">
    <location>
        <begin position="171"/>
        <end position="189"/>
    </location>
</feature>
<reference evidence="10 11" key="1">
    <citation type="submission" date="2024-04" db="EMBL/GenBank/DDBJ databases">
        <authorList>
            <person name="Rising A."/>
            <person name="Reimegard J."/>
            <person name="Sonavane S."/>
            <person name="Akerstrom W."/>
            <person name="Nylinder S."/>
            <person name="Hedman E."/>
            <person name="Kallberg Y."/>
        </authorList>
    </citation>
    <scope>NUCLEOTIDE SEQUENCE [LARGE SCALE GENOMIC DNA]</scope>
</reference>
<proteinExistence type="inferred from homology"/>
<keyword evidence="7" id="KW-0325">Glycoprotein</keyword>
<keyword evidence="3 8" id="KW-0812">Transmembrane</keyword>
<sequence>MKNLFLIYWVFYRMVPLHVSVCQLILNVYLIGQLFYFFCEANNQCSATQDCAELQGGRPPPPHSPMVPCYTLDLEFLVCSEPLDLKGNETAREELGYGCTKDFPLTNATFYFIYTPAVVINVVVLTFFQYGGQKYEDVQFTSVNCTVLLGIECYGPRTFHRSGFPCIKYSGHYFLTTLLYSVLLGFLGMDRFCLGHTGTAVGKLLTLGGMGIWWIVDIVLLVTGNLTPDDGSNWVPYA</sequence>
<name>A0AAV1YTF1_9ARAC</name>
<evidence type="ECO:0000256" key="7">
    <source>
        <dbReference type="ARBA" id="ARBA00023180"/>
    </source>
</evidence>
<dbReference type="EMBL" id="CAXIEN010000005">
    <property type="protein sequence ID" value="CAL1262245.1"/>
    <property type="molecule type" value="Genomic_DNA"/>
</dbReference>
<keyword evidence="5 8" id="KW-1133">Transmembrane helix</keyword>
<dbReference type="PANTHER" id="PTHR21016:SF4">
    <property type="entry name" value="TM2 DOMAIN-CONTAINING PROTEIN 2"/>
    <property type="match status" value="1"/>
</dbReference>
<evidence type="ECO:0000256" key="8">
    <source>
        <dbReference type="SAM" id="Phobius"/>
    </source>
</evidence>
<comment type="subcellular location">
    <subcellularLocation>
        <location evidence="1">Membrane</location>
        <topology evidence="1">Multi-pass membrane protein</topology>
    </subcellularLocation>
</comment>
<feature type="transmembrane region" description="Helical" evidence="8">
    <location>
        <begin position="6"/>
        <end position="30"/>
    </location>
</feature>
<keyword evidence="11" id="KW-1185">Reference proteome</keyword>
<dbReference type="Proteomes" id="UP001497382">
    <property type="component" value="Unassembled WGS sequence"/>
</dbReference>
<evidence type="ECO:0000256" key="1">
    <source>
        <dbReference type="ARBA" id="ARBA00004141"/>
    </source>
</evidence>
<comment type="similarity">
    <text evidence="2">Belongs to the TM2 family.</text>
</comment>
<keyword evidence="4" id="KW-0732">Signal</keyword>
<evidence type="ECO:0000256" key="6">
    <source>
        <dbReference type="ARBA" id="ARBA00023136"/>
    </source>
</evidence>
<dbReference type="InterPro" id="IPR007829">
    <property type="entry name" value="TM2"/>
</dbReference>
<dbReference type="PANTHER" id="PTHR21016">
    <property type="entry name" value="BETA-AMYLOID BINDING PROTEIN-RELATED"/>
    <property type="match status" value="1"/>
</dbReference>
<keyword evidence="6 8" id="KW-0472">Membrane</keyword>
<feature type="domain" description="TM2" evidence="9">
    <location>
        <begin position="171"/>
        <end position="219"/>
    </location>
</feature>
<dbReference type="InterPro" id="IPR050932">
    <property type="entry name" value="TM2D1-3-like"/>
</dbReference>
<accession>A0AAV1YTF1</accession>
<evidence type="ECO:0000256" key="2">
    <source>
        <dbReference type="ARBA" id="ARBA00008284"/>
    </source>
</evidence>
<evidence type="ECO:0000256" key="5">
    <source>
        <dbReference type="ARBA" id="ARBA00022989"/>
    </source>
</evidence>